<feature type="region of interest" description="Disordered" evidence="1">
    <location>
        <begin position="197"/>
        <end position="217"/>
    </location>
</feature>
<keyword evidence="4" id="KW-1185">Reference proteome</keyword>
<evidence type="ECO:0000256" key="2">
    <source>
        <dbReference type="SAM" id="Phobius"/>
    </source>
</evidence>
<name>A0A9N7UXN9_PLEPL</name>
<gene>
    <name evidence="3" type="ORF">PLEPLA_LOCUS26818</name>
</gene>
<keyword evidence="2" id="KW-0472">Membrane</keyword>
<dbReference type="EMBL" id="CADEAL010002223">
    <property type="protein sequence ID" value="CAB1438961.1"/>
    <property type="molecule type" value="Genomic_DNA"/>
</dbReference>
<sequence length="217" mass="23340">MCVDTSASLGDLLSHPITGVVPSQQPPLQDGSLSGWRTFHGAALVLMHRDQCQRQLPNPHVSKADPSLHRAQGLMGVLGGTISERIGNVARRERAQFMGEQEGEMQREHRPYVSVPNSEGLNMDEKHLRVLAPPPVAGLHRGESLCGCSGRGDAFELCKPLIESNIFLIIIIIIIIIIIFIQAAASAKSPVFLNKPQKAASGRGSGRFTSVLSAPGE</sequence>
<proteinExistence type="predicted"/>
<organism evidence="3 4">
    <name type="scientific">Pleuronectes platessa</name>
    <name type="common">European plaice</name>
    <dbReference type="NCBI Taxonomy" id="8262"/>
    <lineage>
        <taxon>Eukaryota</taxon>
        <taxon>Metazoa</taxon>
        <taxon>Chordata</taxon>
        <taxon>Craniata</taxon>
        <taxon>Vertebrata</taxon>
        <taxon>Euteleostomi</taxon>
        <taxon>Actinopterygii</taxon>
        <taxon>Neopterygii</taxon>
        <taxon>Teleostei</taxon>
        <taxon>Neoteleostei</taxon>
        <taxon>Acanthomorphata</taxon>
        <taxon>Carangaria</taxon>
        <taxon>Pleuronectiformes</taxon>
        <taxon>Pleuronectoidei</taxon>
        <taxon>Pleuronectidae</taxon>
        <taxon>Pleuronectes</taxon>
    </lineage>
</organism>
<evidence type="ECO:0000256" key="1">
    <source>
        <dbReference type="SAM" id="MobiDB-lite"/>
    </source>
</evidence>
<dbReference type="Proteomes" id="UP001153269">
    <property type="component" value="Unassembled WGS sequence"/>
</dbReference>
<keyword evidence="2" id="KW-1133">Transmembrane helix</keyword>
<feature type="compositionally biased region" description="Polar residues" evidence="1">
    <location>
        <begin position="207"/>
        <end position="217"/>
    </location>
</feature>
<dbReference type="AlphaFoldDB" id="A0A9N7UXN9"/>
<comment type="caution">
    <text evidence="3">The sequence shown here is derived from an EMBL/GenBank/DDBJ whole genome shotgun (WGS) entry which is preliminary data.</text>
</comment>
<reference evidence="3" key="1">
    <citation type="submission" date="2020-03" db="EMBL/GenBank/DDBJ databases">
        <authorList>
            <person name="Weist P."/>
        </authorList>
    </citation>
    <scope>NUCLEOTIDE SEQUENCE</scope>
</reference>
<accession>A0A9N7UXN9</accession>
<keyword evidence="2" id="KW-0812">Transmembrane</keyword>
<evidence type="ECO:0000313" key="4">
    <source>
        <dbReference type="Proteomes" id="UP001153269"/>
    </source>
</evidence>
<feature type="transmembrane region" description="Helical" evidence="2">
    <location>
        <begin position="166"/>
        <end position="185"/>
    </location>
</feature>
<protein>
    <submittedName>
        <fullName evidence="3">Uncharacterized protein</fullName>
    </submittedName>
</protein>
<evidence type="ECO:0000313" key="3">
    <source>
        <dbReference type="EMBL" id="CAB1438961.1"/>
    </source>
</evidence>